<dbReference type="Pfam" id="PF00072">
    <property type="entry name" value="Response_reg"/>
    <property type="match status" value="1"/>
</dbReference>
<evidence type="ECO:0000313" key="7">
    <source>
        <dbReference type="EMBL" id="ANY70206.1"/>
    </source>
</evidence>
<keyword evidence="1" id="KW-0805">Transcription regulation</keyword>
<dbReference type="SUPFAM" id="SSF46689">
    <property type="entry name" value="Homeodomain-like"/>
    <property type="match status" value="2"/>
</dbReference>
<feature type="domain" description="Response regulatory" evidence="6">
    <location>
        <begin position="3"/>
        <end position="120"/>
    </location>
</feature>
<accession>A0A1B2DR75</accession>
<dbReference type="RefSeq" id="WP_172455673.1">
    <property type="nucleotide sequence ID" value="NZ_CP016808.1"/>
</dbReference>
<dbReference type="SMART" id="SM00342">
    <property type="entry name" value="HTH_ARAC"/>
    <property type="match status" value="1"/>
</dbReference>
<dbReference type="PANTHER" id="PTHR43280:SF2">
    <property type="entry name" value="HTH-TYPE TRANSCRIPTIONAL REGULATOR EXSA"/>
    <property type="match status" value="1"/>
</dbReference>
<dbReference type="Gene3D" id="3.40.50.2300">
    <property type="match status" value="1"/>
</dbReference>
<evidence type="ECO:0000259" key="6">
    <source>
        <dbReference type="PROSITE" id="PS50110"/>
    </source>
</evidence>
<dbReference type="InterPro" id="IPR011006">
    <property type="entry name" value="CheY-like_superfamily"/>
</dbReference>
<sequence length="533" mass="61757">MHHILLVDDEIHSIRGLQAGVQWAQLHITQVFTANSLKQAQEIFREHRVDIMVCDIEMPQGSGLELLQWVRQAFPRVVTIFLTCHSDFDYAREAVRLHSFEYLLKPVDYEELESVIQKGLDKVTKENELHAYEEAYKKAQRLWESNQPLVAEKFWQDLFRKAIPSSQDRLLAHIQMLGLPYHAGMRFLPVYIAVQRWHQPLSQRDERIMEYALRNAAEEQIARNDAQAAIVSLYEHSLLLILPVRDNLRFSEVKGWCDLYIANCHQYFYCDICCYIGKPSGFGSLAENVGLLKDMDDNNIALKNMTFLLEARPQSSEPIEFALSNEWGELLKQGSKERLMEKIGIYLEEWRQKPSRLNAKALHLFYQDFLQMIFSVLQAKGIQANQVFADQLLATKSVNSLRSLAELEERIYDMIEITHSSIHAADKNLSVVEKVRRFINLSFGEHHLTREDIANQVYLNPDYLTRIFKKETGLSISDYLMHQRLEYAKKLLRTTGQSVSDIALASGYSNLSYFSTTFKKAVGVNPVEFRKQT</sequence>
<dbReference type="GO" id="GO:0000160">
    <property type="term" value="P:phosphorelay signal transduction system"/>
    <property type="evidence" value="ECO:0007669"/>
    <property type="project" value="InterPro"/>
</dbReference>
<dbReference type="SMART" id="SM00448">
    <property type="entry name" value="REC"/>
    <property type="match status" value="1"/>
</dbReference>
<keyword evidence="4" id="KW-0597">Phosphoprotein</keyword>
<feature type="domain" description="HTH araC/xylS-type" evidence="5">
    <location>
        <begin position="433"/>
        <end position="532"/>
    </location>
</feature>
<reference evidence="7" key="1">
    <citation type="submission" date="2016-08" db="EMBL/GenBank/DDBJ databases">
        <title>Complete Genome Seqeunce of Paenibacillus sp. BIHB 4019 from tea rhizoplane.</title>
        <authorList>
            <person name="Thakur R."/>
            <person name="Swarnkar M.K."/>
            <person name="Gulati A."/>
        </authorList>
    </citation>
    <scope>NUCLEOTIDE SEQUENCE [LARGE SCALE GENOMIC DNA]</scope>
    <source>
        <strain evidence="7">BIHB4019</strain>
    </source>
</reference>
<dbReference type="PANTHER" id="PTHR43280">
    <property type="entry name" value="ARAC-FAMILY TRANSCRIPTIONAL REGULATOR"/>
    <property type="match status" value="1"/>
</dbReference>
<dbReference type="Gene3D" id="1.10.10.60">
    <property type="entry name" value="Homeodomain-like"/>
    <property type="match status" value="2"/>
</dbReference>
<evidence type="ECO:0008006" key="8">
    <source>
        <dbReference type="Google" id="ProtNLM"/>
    </source>
</evidence>
<keyword evidence="3" id="KW-0804">Transcription</keyword>
<evidence type="ECO:0000256" key="1">
    <source>
        <dbReference type="ARBA" id="ARBA00023015"/>
    </source>
</evidence>
<proteinExistence type="predicted"/>
<organism evidence="7">
    <name type="scientific">Paenibacillus sp. BIHB 4019</name>
    <dbReference type="NCBI Taxonomy" id="1870819"/>
    <lineage>
        <taxon>Bacteria</taxon>
        <taxon>Bacillati</taxon>
        <taxon>Bacillota</taxon>
        <taxon>Bacilli</taxon>
        <taxon>Bacillales</taxon>
        <taxon>Paenibacillaceae</taxon>
        <taxon>Paenibacillus</taxon>
    </lineage>
</organism>
<evidence type="ECO:0000256" key="3">
    <source>
        <dbReference type="ARBA" id="ARBA00023163"/>
    </source>
</evidence>
<keyword evidence="2" id="KW-0238">DNA-binding</keyword>
<feature type="modified residue" description="4-aspartylphosphate" evidence="4">
    <location>
        <position position="55"/>
    </location>
</feature>
<dbReference type="GO" id="GO:0003700">
    <property type="term" value="F:DNA-binding transcription factor activity"/>
    <property type="evidence" value="ECO:0007669"/>
    <property type="project" value="InterPro"/>
</dbReference>
<dbReference type="PROSITE" id="PS01124">
    <property type="entry name" value="HTH_ARAC_FAMILY_2"/>
    <property type="match status" value="1"/>
</dbReference>
<evidence type="ECO:0000259" key="5">
    <source>
        <dbReference type="PROSITE" id="PS01124"/>
    </source>
</evidence>
<gene>
    <name evidence="7" type="ORF">BBD42_29645</name>
</gene>
<dbReference type="InterPro" id="IPR018062">
    <property type="entry name" value="HTH_AraC-typ_CS"/>
</dbReference>
<evidence type="ECO:0000256" key="4">
    <source>
        <dbReference type="PROSITE-ProRule" id="PRU00169"/>
    </source>
</evidence>
<dbReference type="GO" id="GO:0043565">
    <property type="term" value="F:sequence-specific DNA binding"/>
    <property type="evidence" value="ECO:0007669"/>
    <property type="project" value="InterPro"/>
</dbReference>
<dbReference type="AlphaFoldDB" id="A0A1B2DR75"/>
<dbReference type="Pfam" id="PF12833">
    <property type="entry name" value="HTH_18"/>
    <property type="match status" value="1"/>
</dbReference>
<dbReference type="PRINTS" id="PR00032">
    <property type="entry name" value="HTHARAC"/>
</dbReference>
<dbReference type="EMBL" id="CP016808">
    <property type="protein sequence ID" value="ANY70206.1"/>
    <property type="molecule type" value="Genomic_DNA"/>
</dbReference>
<name>A0A1B2DR75_9BACL</name>
<evidence type="ECO:0000256" key="2">
    <source>
        <dbReference type="ARBA" id="ARBA00023125"/>
    </source>
</evidence>
<dbReference type="InterPro" id="IPR009057">
    <property type="entry name" value="Homeodomain-like_sf"/>
</dbReference>
<protein>
    <recommendedName>
        <fullName evidence="8">DNA-binding response regulator</fullName>
    </recommendedName>
</protein>
<dbReference type="InterPro" id="IPR001789">
    <property type="entry name" value="Sig_transdc_resp-reg_receiver"/>
</dbReference>
<dbReference type="InterPro" id="IPR020449">
    <property type="entry name" value="Tscrpt_reg_AraC-type_HTH"/>
</dbReference>
<dbReference type="InterPro" id="IPR018060">
    <property type="entry name" value="HTH_AraC"/>
</dbReference>
<dbReference type="PROSITE" id="PS00041">
    <property type="entry name" value="HTH_ARAC_FAMILY_1"/>
    <property type="match status" value="1"/>
</dbReference>
<dbReference type="CDD" id="cd17536">
    <property type="entry name" value="REC_YesN-like"/>
    <property type="match status" value="1"/>
</dbReference>
<dbReference type="SUPFAM" id="SSF52172">
    <property type="entry name" value="CheY-like"/>
    <property type="match status" value="1"/>
</dbReference>
<dbReference type="PROSITE" id="PS50110">
    <property type="entry name" value="RESPONSE_REGULATORY"/>
    <property type="match status" value="1"/>
</dbReference>